<accession>A0A212T575</accession>
<feature type="transmembrane region" description="Helical" evidence="2">
    <location>
        <begin position="649"/>
        <end position="670"/>
    </location>
</feature>
<feature type="compositionally biased region" description="Low complexity" evidence="1">
    <location>
        <begin position="597"/>
        <end position="610"/>
    </location>
</feature>
<protein>
    <submittedName>
        <fullName evidence="4">Transglutaminase-like superfamily protein</fullName>
    </submittedName>
</protein>
<sequence>MTTPTQPSVSQPLDPGGAQSDTGDRLDRWEAMEPFSSIALAALLLATMWPGTRLFSADGWWRDAIVLVLGLVTLAAVVRALTRSRVAGAVTQLVGALGYVLVRGAGDSLAAGFLPTPSTLTHVVDSFRSAGEYLSTETVPVPAREDLTLLLLCVIAAVVVLSDAGIHVTRSVLLGVVPPLLVFVTLAANRGESEPWWWFVLVAVLFAGLLAAHHTAEISALGGPNSRARRAGRGAALATAAAVTSVAVVAALAVPSVLPERESAHVGRGLVDGVDLATVDFTDSLDLRSDLASGDERPVMLWHTEEADPGPLRVTATSRFEDDRWVPMEGRGAEEVRRDPAAVEGAAPDALPAVSWRDVLEHETTDFEVTANGIERPFVTTPSFPVDLRSPSAVVADPLTDTIWGQEPVNRYTGSSLLPEVPEDLPEDERGLPEDATASLEVPDELQSTLAEVNAEVVPADAAPLDKARAIQAHLRNGDFEYSLSAGEPQEGESMVQTFFRTKEGYCVPFATAMVMMARQEGIPARMAMGLLPGEKTFGEEMGRGSELGDERVVRRADAHAWPELYFEGVGWLRFEPTPSDRAGAAPGYSQPVGSTESPSPSPSESSASPSPSPSPSPSESSASPSPSPSPSSATNEDDAQEEGGRPAWLVPLLLLLGLAALVALGLAYLPWRARRARAAVAEREAGPWSTAWEQLRLDLLDRGVATREVDSVTRQAADVVAARPEAEGAALERLVEGVQQERYAAPVVDTETAEDGPGSSAEAEATRQELVEQLDAHESGAARWRRTLFPASASG</sequence>
<feature type="region of interest" description="Disordered" evidence="1">
    <location>
        <begin position="582"/>
        <end position="644"/>
    </location>
</feature>
<evidence type="ECO:0000259" key="3">
    <source>
        <dbReference type="SMART" id="SM00460"/>
    </source>
</evidence>
<organism evidence="4 5">
    <name type="scientific">Kytococcus aerolatus</name>
    <dbReference type="NCBI Taxonomy" id="592308"/>
    <lineage>
        <taxon>Bacteria</taxon>
        <taxon>Bacillati</taxon>
        <taxon>Actinomycetota</taxon>
        <taxon>Actinomycetes</taxon>
        <taxon>Micrococcales</taxon>
        <taxon>Kytococcaceae</taxon>
        <taxon>Kytococcus</taxon>
    </lineage>
</organism>
<proteinExistence type="predicted"/>
<dbReference type="SMART" id="SM00460">
    <property type="entry name" value="TGc"/>
    <property type="match status" value="1"/>
</dbReference>
<dbReference type="Pfam" id="PF11992">
    <property type="entry name" value="TgpA_N"/>
    <property type="match status" value="1"/>
</dbReference>
<dbReference type="OrthoDB" id="9804023at2"/>
<evidence type="ECO:0000313" key="4">
    <source>
        <dbReference type="EMBL" id="SNC60986.1"/>
    </source>
</evidence>
<feature type="transmembrane region" description="Helical" evidence="2">
    <location>
        <begin position="195"/>
        <end position="213"/>
    </location>
</feature>
<dbReference type="Pfam" id="PF01841">
    <property type="entry name" value="Transglut_core"/>
    <property type="match status" value="1"/>
</dbReference>
<evidence type="ECO:0000256" key="1">
    <source>
        <dbReference type="SAM" id="MobiDB-lite"/>
    </source>
</evidence>
<feature type="compositionally biased region" description="Basic and acidic residues" evidence="1">
    <location>
        <begin position="765"/>
        <end position="781"/>
    </location>
</feature>
<dbReference type="InterPro" id="IPR021878">
    <property type="entry name" value="TgpA_N"/>
</dbReference>
<dbReference type="SUPFAM" id="SSF54001">
    <property type="entry name" value="Cysteine proteinases"/>
    <property type="match status" value="1"/>
</dbReference>
<feature type="domain" description="Transglutaminase-like" evidence="3">
    <location>
        <begin position="499"/>
        <end position="579"/>
    </location>
</feature>
<name>A0A212T575_9MICO</name>
<keyword evidence="2" id="KW-0472">Membrane</keyword>
<dbReference type="InterPro" id="IPR038765">
    <property type="entry name" value="Papain-like_cys_pep_sf"/>
</dbReference>
<dbReference type="RefSeq" id="WP_088817406.1">
    <property type="nucleotide sequence ID" value="NZ_FYEZ01000001.1"/>
</dbReference>
<feature type="region of interest" description="Disordered" evidence="1">
    <location>
        <begin position="750"/>
        <end position="796"/>
    </location>
</feature>
<feature type="transmembrane region" description="Helical" evidence="2">
    <location>
        <begin position="147"/>
        <end position="165"/>
    </location>
</feature>
<feature type="transmembrane region" description="Helical" evidence="2">
    <location>
        <begin position="234"/>
        <end position="258"/>
    </location>
</feature>
<dbReference type="Gene3D" id="3.10.620.30">
    <property type="match status" value="1"/>
</dbReference>
<feature type="region of interest" description="Disordered" evidence="1">
    <location>
        <begin position="1"/>
        <end position="24"/>
    </location>
</feature>
<feature type="transmembrane region" description="Helical" evidence="2">
    <location>
        <begin position="64"/>
        <end position="81"/>
    </location>
</feature>
<feature type="compositionally biased region" description="Polar residues" evidence="1">
    <location>
        <begin position="1"/>
        <end position="11"/>
    </location>
</feature>
<dbReference type="InterPro" id="IPR052901">
    <property type="entry name" value="Bact_TGase-like"/>
</dbReference>
<gene>
    <name evidence="4" type="ORF">SAMN05445756_0390</name>
</gene>
<keyword evidence="2" id="KW-0812">Transmembrane</keyword>
<reference evidence="4 5" key="1">
    <citation type="submission" date="2017-06" db="EMBL/GenBank/DDBJ databases">
        <authorList>
            <person name="Kim H.J."/>
            <person name="Triplett B.A."/>
        </authorList>
    </citation>
    <scope>NUCLEOTIDE SEQUENCE [LARGE SCALE GENOMIC DNA]</scope>
    <source>
        <strain evidence="4 5">DSM 22179</strain>
    </source>
</reference>
<keyword evidence="2" id="KW-1133">Transmembrane helix</keyword>
<dbReference type="PANTHER" id="PTHR42736:SF1">
    <property type="entry name" value="PROTEIN-GLUTAMINE GAMMA-GLUTAMYLTRANSFERASE"/>
    <property type="match status" value="1"/>
</dbReference>
<dbReference type="Proteomes" id="UP000198122">
    <property type="component" value="Unassembled WGS sequence"/>
</dbReference>
<dbReference type="AlphaFoldDB" id="A0A212T575"/>
<dbReference type="PANTHER" id="PTHR42736">
    <property type="entry name" value="PROTEIN-GLUTAMINE GAMMA-GLUTAMYLTRANSFERASE"/>
    <property type="match status" value="1"/>
</dbReference>
<evidence type="ECO:0000313" key="5">
    <source>
        <dbReference type="Proteomes" id="UP000198122"/>
    </source>
</evidence>
<keyword evidence="5" id="KW-1185">Reference proteome</keyword>
<dbReference type="InterPro" id="IPR002931">
    <property type="entry name" value="Transglutaminase-like"/>
</dbReference>
<evidence type="ECO:0000256" key="2">
    <source>
        <dbReference type="SAM" id="Phobius"/>
    </source>
</evidence>
<dbReference type="EMBL" id="FYEZ01000001">
    <property type="protein sequence ID" value="SNC60986.1"/>
    <property type="molecule type" value="Genomic_DNA"/>
</dbReference>